<reference evidence="1 2" key="2">
    <citation type="submission" date="2007-04" db="EMBL/GenBank/DDBJ databases">
        <title>Draft genome sequence of Ruminococcus obeum (ATCC 29174).</title>
        <authorList>
            <person name="Sudarsanam P."/>
            <person name="Ley R."/>
            <person name="Guruge J."/>
            <person name="Turnbaugh P.J."/>
            <person name="Mahowald M."/>
            <person name="Liep D."/>
            <person name="Gordon J."/>
        </authorList>
    </citation>
    <scope>NUCLEOTIDE SEQUENCE [LARGE SCALE GENOMIC DNA]</scope>
    <source>
        <strain evidence="1 2">ATCC 29174</strain>
    </source>
</reference>
<dbReference type="AlphaFoldDB" id="A5ZPV2"/>
<evidence type="ECO:0000313" key="2">
    <source>
        <dbReference type="Proteomes" id="UP000006002"/>
    </source>
</evidence>
<dbReference type="EMBL" id="AAVO02000003">
    <property type="protein sequence ID" value="EDM88116.1"/>
    <property type="molecule type" value="Genomic_DNA"/>
</dbReference>
<gene>
    <name evidence="1" type="ORF">RUMOBE_01022</name>
</gene>
<reference evidence="1 2" key="1">
    <citation type="submission" date="2007-03" db="EMBL/GenBank/DDBJ databases">
        <authorList>
            <person name="Fulton L."/>
            <person name="Clifton S."/>
            <person name="Fulton B."/>
            <person name="Xu J."/>
            <person name="Minx P."/>
            <person name="Pepin K.H."/>
            <person name="Johnson M."/>
            <person name="Thiruvilangam P."/>
            <person name="Bhonagiri V."/>
            <person name="Nash W.E."/>
            <person name="Mardis E.R."/>
            <person name="Wilson R.K."/>
        </authorList>
    </citation>
    <scope>NUCLEOTIDE SEQUENCE [LARGE SCALE GENOMIC DNA]</scope>
    <source>
        <strain evidence="1 2">ATCC 29174</strain>
    </source>
</reference>
<dbReference type="RefSeq" id="WP_005424351.1">
    <property type="nucleotide sequence ID" value="NZ_CP102265.1"/>
</dbReference>
<protein>
    <recommendedName>
        <fullName evidence="3">HTH cro/C1-type domain-containing protein</fullName>
    </recommendedName>
</protein>
<sequence>MFYDNFKAACERKGTTITAVLADIGRASGNTGGWKMGKFPRLDIVMEIAEHLQISIDELVYGLGQAPYSGQTQNCELSSEWGDIISQIPEDRQQLCKDFLRTHMVSTPKKYADNKRA</sequence>
<evidence type="ECO:0008006" key="3">
    <source>
        <dbReference type="Google" id="ProtNLM"/>
    </source>
</evidence>
<evidence type="ECO:0000313" key="1">
    <source>
        <dbReference type="EMBL" id="EDM88116.1"/>
    </source>
</evidence>
<comment type="caution">
    <text evidence="1">The sequence shown here is derived from an EMBL/GenBank/DDBJ whole genome shotgun (WGS) entry which is preliminary data.</text>
</comment>
<accession>A5ZPV2</accession>
<dbReference type="Proteomes" id="UP000006002">
    <property type="component" value="Unassembled WGS sequence"/>
</dbReference>
<dbReference type="eggNOG" id="COG1476">
    <property type="taxonomic scope" value="Bacteria"/>
</dbReference>
<dbReference type="HOGENOM" id="CLU_066192_19_1_9"/>
<proteinExistence type="predicted"/>
<dbReference type="GeneID" id="79804370"/>
<organism evidence="1 2">
    <name type="scientific">Blautia obeum ATCC 29174</name>
    <dbReference type="NCBI Taxonomy" id="411459"/>
    <lineage>
        <taxon>Bacteria</taxon>
        <taxon>Bacillati</taxon>
        <taxon>Bacillota</taxon>
        <taxon>Clostridia</taxon>
        <taxon>Lachnospirales</taxon>
        <taxon>Lachnospiraceae</taxon>
        <taxon>Blautia</taxon>
    </lineage>
</organism>
<name>A5ZPV2_9FIRM</name>